<gene>
    <name evidence="2" type="ORF">B0H15DRAFT_131985</name>
</gene>
<comment type="caution">
    <text evidence="2">The sequence shown here is derived from an EMBL/GenBank/DDBJ whole genome shotgun (WGS) entry which is preliminary data.</text>
</comment>
<dbReference type="AlphaFoldDB" id="A0AAD6XTK5"/>
<accession>A0AAD6XTK5</accession>
<sequence>MTVHIFPTQSTSRPPVDFTHLVDKLDTLATFYQQQLDWVDETRAQVQTVEKESDDEQLSELETPPTSPLPAAKELTAAAIRRMNWRRQMRSLESKLNGKTRKHRAKSSCRRTALADRALGGARDEEERSYDILSTFERMMDARIQSCRRVQKLVAFTSIRSDRKLSAGRDESVLIGGESERAGLVKVPSRRSPDQVCVDASIV</sequence>
<proteinExistence type="predicted"/>
<evidence type="ECO:0000256" key="1">
    <source>
        <dbReference type="SAM" id="MobiDB-lite"/>
    </source>
</evidence>
<feature type="region of interest" description="Disordered" evidence="1">
    <location>
        <begin position="50"/>
        <end position="69"/>
    </location>
</feature>
<reference evidence="2" key="1">
    <citation type="submission" date="2023-03" db="EMBL/GenBank/DDBJ databases">
        <title>Massive genome expansion in bonnet fungi (Mycena s.s.) driven by repeated elements and novel gene families across ecological guilds.</title>
        <authorList>
            <consortium name="Lawrence Berkeley National Laboratory"/>
            <person name="Harder C.B."/>
            <person name="Miyauchi S."/>
            <person name="Viragh M."/>
            <person name="Kuo A."/>
            <person name="Thoen E."/>
            <person name="Andreopoulos B."/>
            <person name="Lu D."/>
            <person name="Skrede I."/>
            <person name="Drula E."/>
            <person name="Henrissat B."/>
            <person name="Morin E."/>
            <person name="Kohler A."/>
            <person name="Barry K."/>
            <person name="LaButti K."/>
            <person name="Morin E."/>
            <person name="Salamov A."/>
            <person name="Lipzen A."/>
            <person name="Mereny Z."/>
            <person name="Hegedus B."/>
            <person name="Baldrian P."/>
            <person name="Stursova M."/>
            <person name="Weitz H."/>
            <person name="Taylor A."/>
            <person name="Grigoriev I.V."/>
            <person name="Nagy L.G."/>
            <person name="Martin F."/>
            <person name="Kauserud H."/>
        </authorList>
    </citation>
    <scope>NUCLEOTIDE SEQUENCE</scope>
    <source>
        <strain evidence="2">CBHHK173m</strain>
    </source>
</reference>
<keyword evidence="3" id="KW-1185">Reference proteome</keyword>
<dbReference type="Proteomes" id="UP001222325">
    <property type="component" value="Unassembled WGS sequence"/>
</dbReference>
<name>A0AAD6XTK5_9AGAR</name>
<evidence type="ECO:0000313" key="3">
    <source>
        <dbReference type="Proteomes" id="UP001222325"/>
    </source>
</evidence>
<protein>
    <submittedName>
        <fullName evidence="2">Uncharacterized protein</fullName>
    </submittedName>
</protein>
<organism evidence="2 3">
    <name type="scientific">Mycena belliarum</name>
    <dbReference type="NCBI Taxonomy" id="1033014"/>
    <lineage>
        <taxon>Eukaryota</taxon>
        <taxon>Fungi</taxon>
        <taxon>Dikarya</taxon>
        <taxon>Basidiomycota</taxon>
        <taxon>Agaricomycotina</taxon>
        <taxon>Agaricomycetes</taxon>
        <taxon>Agaricomycetidae</taxon>
        <taxon>Agaricales</taxon>
        <taxon>Marasmiineae</taxon>
        <taxon>Mycenaceae</taxon>
        <taxon>Mycena</taxon>
    </lineage>
</organism>
<evidence type="ECO:0000313" key="2">
    <source>
        <dbReference type="EMBL" id="KAJ7094642.1"/>
    </source>
</evidence>
<dbReference type="EMBL" id="JARJCN010000014">
    <property type="protein sequence ID" value="KAJ7094642.1"/>
    <property type="molecule type" value="Genomic_DNA"/>
</dbReference>